<proteinExistence type="predicted"/>
<evidence type="ECO:0000313" key="2">
    <source>
        <dbReference type="Proteomes" id="UP001249851"/>
    </source>
</evidence>
<comment type="caution">
    <text evidence="1">The sequence shown here is derived from an EMBL/GenBank/DDBJ whole genome shotgun (WGS) entry which is preliminary data.</text>
</comment>
<accession>A0AAD9VBC2</accession>
<evidence type="ECO:0000313" key="1">
    <source>
        <dbReference type="EMBL" id="KAK2567695.1"/>
    </source>
</evidence>
<protein>
    <submittedName>
        <fullName evidence="1">Uncharacterized protein</fullName>
    </submittedName>
</protein>
<organism evidence="1 2">
    <name type="scientific">Acropora cervicornis</name>
    <name type="common">Staghorn coral</name>
    <dbReference type="NCBI Taxonomy" id="6130"/>
    <lineage>
        <taxon>Eukaryota</taxon>
        <taxon>Metazoa</taxon>
        <taxon>Cnidaria</taxon>
        <taxon>Anthozoa</taxon>
        <taxon>Hexacorallia</taxon>
        <taxon>Scleractinia</taxon>
        <taxon>Astrocoeniina</taxon>
        <taxon>Acroporidae</taxon>
        <taxon>Acropora</taxon>
    </lineage>
</organism>
<keyword evidence="2" id="KW-1185">Reference proteome</keyword>
<dbReference type="Proteomes" id="UP001249851">
    <property type="component" value="Unassembled WGS sequence"/>
</dbReference>
<reference evidence="1" key="1">
    <citation type="journal article" date="2023" name="G3 (Bethesda)">
        <title>Whole genome assembly and annotation of the endangered Caribbean coral Acropora cervicornis.</title>
        <authorList>
            <person name="Selwyn J.D."/>
            <person name="Vollmer S.V."/>
        </authorList>
    </citation>
    <scope>NUCLEOTIDE SEQUENCE</scope>
    <source>
        <strain evidence="1">K2</strain>
    </source>
</reference>
<dbReference type="AlphaFoldDB" id="A0AAD9VBC2"/>
<name>A0AAD9VBC2_ACRCE</name>
<gene>
    <name evidence="1" type="ORF">P5673_008552</name>
</gene>
<reference evidence="1" key="2">
    <citation type="journal article" date="2023" name="Science">
        <title>Genomic signatures of disease resistance in endangered staghorn corals.</title>
        <authorList>
            <person name="Vollmer S.V."/>
            <person name="Selwyn J.D."/>
            <person name="Despard B.A."/>
            <person name="Roesel C.L."/>
        </authorList>
    </citation>
    <scope>NUCLEOTIDE SEQUENCE</scope>
    <source>
        <strain evidence="1">K2</strain>
    </source>
</reference>
<dbReference type="EMBL" id="JARQWQ010000014">
    <property type="protein sequence ID" value="KAK2567695.1"/>
    <property type="molecule type" value="Genomic_DNA"/>
</dbReference>
<sequence length="64" mass="7047">MKTRANERKDGSAKSGCEEILTKETKGSGEEVQLATVDEYPSGGVRENKTEKVYTSFFICQGNI</sequence>